<dbReference type="Proteomes" id="UP001392318">
    <property type="component" value="Unassembled WGS sequence"/>
</dbReference>
<organism evidence="1 2">
    <name type="scientific">Paraburkholderia unamae</name>
    <dbReference type="NCBI Taxonomy" id="219649"/>
    <lineage>
        <taxon>Bacteria</taxon>
        <taxon>Pseudomonadati</taxon>
        <taxon>Pseudomonadota</taxon>
        <taxon>Betaproteobacteria</taxon>
        <taxon>Burkholderiales</taxon>
        <taxon>Burkholderiaceae</taxon>
        <taxon>Paraburkholderia</taxon>
    </lineage>
</organism>
<dbReference type="EC" id="2.7.13.3" evidence="1"/>
<accession>A0ACC6RVT4</accession>
<evidence type="ECO:0000313" key="2">
    <source>
        <dbReference type="Proteomes" id="UP001392318"/>
    </source>
</evidence>
<name>A0ACC6RVT4_9BURK</name>
<gene>
    <name evidence="1" type="ORF">VSR83_38815</name>
</gene>
<dbReference type="EMBL" id="JAYMRU010000050">
    <property type="protein sequence ID" value="MEM5405881.1"/>
    <property type="molecule type" value="Genomic_DNA"/>
</dbReference>
<sequence length="618" mass="66782">MLSIMFLNLWRQFGLWITTGALAAAVGASTGFAYSLLSEPTGLESLGGPDNYYRPVAQLQAAMLQAQTDLLHYSAGLSDAATVRKSFNALQTRFNDLADAARTERGTFLLTTPGYADALRDIGQVIKHARPAISVLPSDPSTPAAASAVRPVVQELDGLSTPMATVKEAAGSAEELRREAMARSVTNKRRYLVIALVVLASLLIGTMFSLAAVLRRKQLLVAQHQRLLEQQAAAIEAERSASIEAQNAAHAKNAFLGMLGHELRTPLQSILSVTDALATRHFPDSDAIMVRRLALAAERLDSQMKDLTDYARLDAGRLTLRPELFDPVELAQSLVEDVREEAGRKGLDIVIEASGEQWPCRSDPARIRQILGNLLSNAIRYTDRGMIRVGLVLASMVEGERLTMTVQDTGPGIPHDAIGELFKPFVRLDESHTRVHEGAGIGLAIVRGLADLLGGWVNINSDTGLGTTVTVSLPVEIVRQAMPSSQPNIAAPLEGRLVLIVDDTESARESLADTVIAMSARVDVVGSGAEAFEAVAESIYDVILLDIQMPEIDGIEVVRRIRRSVSMNRTAIIVGVSAYSTELLPPDVAALFDVQLQKPVRAMQLEQALRAVMKQELT</sequence>
<keyword evidence="2" id="KW-1185">Reference proteome</keyword>
<proteinExistence type="predicted"/>
<protein>
    <submittedName>
        <fullName evidence="1">Hybrid sensor histidine kinase/response regulator</fullName>
        <ecNumber evidence="1">2.7.13.3</ecNumber>
    </submittedName>
</protein>
<reference evidence="1" key="1">
    <citation type="submission" date="2024-01" db="EMBL/GenBank/DDBJ databases">
        <title>The diversity of rhizobia nodulating Mimosa spp. in eleven states of Brazil covering several biomes is determined by host plant, location, and edaphic factors.</title>
        <authorList>
            <person name="Rouws L."/>
            <person name="Barauna A."/>
            <person name="Beukes C."/>
            <person name="De Faria S.M."/>
            <person name="Gross E."/>
            <person name="Dos Reis Junior F.B."/>
            <person name="Simon M."/>
            <person name="Maluk M."/>
            <person name="Odee D.W."/>
            <person name="Kenicer G."/>
            <person name="Young J.P.W."/>
            <person name="Reis V.M."/>
            <person name="Zilli J."/>
            <person name="James E.K."/>
        </authorList>
    </citation>
    <scope>NUCLEOTIDE SEQUENCE</scope>
    <source>
        <strain evidence="1">JPY452</strain>
    </source>
</reference>
<keyword evidence="1" id="KW-0808">Transferase</keyword>
<keyword evidence="1" id="KW-0418">Kinase</keyword>
<evidence type="ECO:0000313" key="1">
    <source>
        <dbReference type="EMBL" id="MEM5405881.1"/>
    </source>
</evidence>
<comment type="caution">
    <text evidence="1">The sequence shown here is derived from an EMBL/GenBank/DDBJ whole genome shotgun (WGS) entry which is preliminary data.</text>
</comment>